<keyword evidence="2" id="KW-1185">Reference proteome</keyword>
<sequence>MKCNPNACCSTDPSGSYPESAEMYGIYTTSGFLLSLLQRTLFYSCYVLNSLASTSAESTARVHLADSALSPHAIFYSL</sequence>
<dbReference type="InParanoid" id="A0A0V1BWD5"/>
<reference evidence="1 2" key="1">
    <citation type="submission" date="2015-01" db="EMBL/GenBank/DDBJ databases">
        <title>Evolution of Trichinella species and genotypes.</title>
        <authorList>
            <person name="Korhonen P.K."/>
            <person name="Edoardo P."/>
            <person name="Giuseppe L.R."/>
            <person name="Gasser R.B."/>
        </authorList>
    </citation>
    <scope>NUCLEOTIDE SEQUENCE [LARGE SCALE GENOMIC DNA]</scope>
    <source>
        <strain evidence="1">ISS3</strain>
    </source>
</reference>
<dbReference type="AlphaFoldDB" id="A0A0V1BWD5"/>
<evidence type="ECO:0000313" key="2">
    <source>
        <dbReference type="Proteomes" id="UP000054776"/>
    </source>
</evidence>
<organism evidence="1 2">
    <name type="scientific">Trichinella spiralis</name>
    <name type="common">Trichina worm</name>
    <dbReference type="NCBI Taxonomy" id="6334"/>
    <lineage>
        <taxon>Eukaryota</taxon>
        <taxon>Metazoa</taxon>
        <taxon>Ecdysozoa</taxon>
        <taxon>Nematoda</taxon>
        <taxon>Enoplea</taxon>
        <taxon>Dorylaimia</taxon>
        <taxon>Trichinellida</taxon>
        <taxon>Trichinellidae</taxon>
        <taxon>Trichinella</taxon>
    </lineage>
</organism>
<dbReference type="EMBL" id="JYDH01000008">
    <property type="protein sequence ID" value="KRY41444.1"/>
    <property type="molecule type" value="Genomic_DNA"/>
</dbReference>
<protein>
    <submittedName>
        <fullName evidence="1">Uncharacterized protein</fullName>
    </submittedName>
</protein>
<name>A0A0V1BWD5_TRISP</name>
<accession>A0A0V1BWD5</accession>
<dbReference type="Proteomes" id="UP000054776">
    <property type="component" value="Unassembled WGS sequence"/>
</dbReference>
<gene>
    <name evidence="1" type="ORF">T01_11571</name>
</gene>
<comment type="caution">
    <text evidence="1">The sequence shown here is derived from an EMBL/GenBank/DDBJ whole genome shotgun (WGS) entry which is preliminary data.</text>
</comment>
<proteinExistence type="predicted"/>
<evidence type="ECO:0000313" key="1">
    <source>
        <dbReference type="EMBL" id="KRY41444.1"/>
    </source>
</evidence>